<sequence length="116" mass="12387">MSVADPVEIEVEVTLAPGTTAPRTPLILHVSVEDTGTADAPSRTVAHACLPRTRLDHPPYPRVRLTFPVPPPGSRYTVRAHADHDGSGTITPGDWITKKSHPATPPHVTVELSPVP</sequence>
<accession>A0ABQ2Y6C6</accession>
<protein>
    <submittedName>
        <fullName evidence="2">Uncharacterized protein</fullName>
    </submittedName>
</protein>
<evidence type="ECO:0000256" key="1">
    <source>
        <dbReference type="SAM" id="MobiDB-lite"/>
    </source>
</evidence>
<proteinExistence type="predicted"/>
<dbReference type="Proteomes" id="UP000659223">
    <property type="component" value="Unassembled WGS sequence"/>
</dbReference>
<gene>
    <name evidence="2" type="ORF">GCM10010324_08210</name>
</gene>
<feature type="region of interest" description="Disordered" evidence="1">
    <location>
        <begin position="80"/>
        <end position="116"/>
    </location>
</feature>
<comment type="caution">
    <text evidence="2">The sequence shown here is derived from an EMBL/GenBank/DDBJ whole genome shotgun (WGS) entry which is preliminary data.</text>
</comment>
<evidence type="ECO:0000313" key="2">
    <source>
        <dbReference type="EMBL" id="GGX65556.1"/>
    </source>
</evidence>
<dbReference type="RefSeq" id="WP_190020133.1">
    <property type="nucleotide sequence ID" value="NZ_BMUT01000001.1"/>
</dbReference>
<organism evidence="2 3">
    <name type="scientific">Streptomyces hiroshimensis</name>
    <dbReference type="NCBI Taxonomy" id="66424"/>
    <lineage>
        <taxon>Bacteria</taxon>
        <taxon>Bacillati</taxon>
        <taxon>Actinomycetota</taxon>
        <taxon>Actinomycetes</taxon>
        <taxon>Kitasatosporales</taxon>
        <taxon>Streptomycetaceae</taxon>
        <taxon>Streptomyces</taxon>
    </lineage>
</organism>
<keyword evidence="3" id="KW-1185">Reference proteome</keyword>
<dbReference type="EMBL" id="BMUT01000001">
    <property type="protein sequence ID" value="GGX65556.1"/>
    <property type="molecule type" value="Genomic_DNA"/>
</dbReference>
<reference evidence="3" key="1">
    <citation type="journal article" date="2019" name="Int. J. Syst. Evol. Microbiol.">
        <title>The Global Catalogue of Microorganisms (GCM) 10K type strain sequencing project: providing services to taxonomists for standard genome sequencing and annotation.</title>
        <authorList>
            <consortium name="The Broad Institute Genomics Platform"/>
            <consortium name="The Broad Institute Genome Sequencing Center for Infectious Disease"/>
            <person name="Wu L."/>
            <person name="Ma J."/>
        </authorList>
    </citation>
    <scope>NUCLEOTIDE SEQUENCE [LARGE SCALE GENOMIC DNA]</scope>
    <source>
        <strain evidence="3">JCM 4586</strain>
    </source>
</reference>
<evidence type="ECO:0000313" key="3">
    <source>
        <dbReference type="Proteomes" id="UP000659223"/>
    </source>
</evidence>
<name>A0ABQ2Y6C6_9ACTN</name>